<protein>
    <submittedName>
        <fullName evidence="2">Uncharacterized protein</fullName>
    </submittedName>
</protein>
<dbReference type="STRING" id="68231.AQJ30_26565"/>
<comment type="caution">
    <text evidence="2">The sequence shown here is derived from an EMBL/GenBank/DDBJ whole genome shotgun (WGS) entry which is preliminary data.</text>
</comment>
<sequence>MAARSAERQRETLPALMHEVQAFTRFGVPPTTVRTRWMFGFQRRGVRRCECEMLLPKPGPLPQTSQLAATGHSKDFRCTYG</sequence>
<accession>A0A101QRZ5</accession>
<name>A0A101QRZ5_9ACTN</name>
<feature type="compositionally biased region" description="Basic and acidic residues" evidence="1">
    <location>
        <begin position="72"/>
        <end position="81"/>
    </location>
</feature>
<keyword evidence="3" id="KW-1185">Reference proteome</keyword>
<feature type="region of interest" description="Disordered" evidence="1">
    <location>
        <begin position="62"/>
        <end position="81"/>
    </location>
</feature>
<reference evidence="2 3" key="1">
    <citation type="submission" date="2015-10" db="EMBL/GenBank/DDBJ databases">
        <title>Draft genome sequence of Streptomyces longwoodensis DSM 41677, type strain for the species Streptomyces longwoodensis.</title>
        <authorList>
            <person name="Ruckert C."/>
            <person name="Winkler A."/>
            <person name="Kalinowski J."/>
            <person name="Kampfer P."/>
            <person name="Glaeser S."/>
        </authorList>
    </citation>
    <scope>NUCLEOTIDE SEQUENCE [LARGE SCALE GENOMIC DNA]</scope>
    <source>
        <strain evidence="2 3">DSM 41677</strain>
    </source>
</reference>
<organism evidence="2 3">
    <name type="scientific">Streptomyces longwoodensis</name>
    <dbReference type="NCBI Taxonomy" id="68231"/>
    <lineage>
        <taxon>Bacteria</taxon>
        <taxon>Bacillati</taxon>
        <taxon>Actinomycetota</taxon>
        <taxon>Actinomycetes</taxon>
        <taxon>Kitasatosporales</taxon>
        <taxon>Streptomycetaceae</taxon>
        <taxon>Streptomyces</taxon>
    </lineage>
</organism>
<evidence type="ECO:0000256" key="1">
    <source>
        <dbReference type="SAM" id="MobiDB-lite"/>
    </source>
</evidence>
<proteinExistence type="predicted"/>
<evidence type="ECO:0000313" key="3">
    <source>
        <dbReference type="Proteomes" id="UP000053271"/>
    </source>
</evidence>
<dbReference type="Proteomes" id="UP000053271">
    <property type="component" value="Unassembled WGS sequence"/>
</dbReference>
<gene>
    <name evidence="2" type="ORF">AQJ30_26565</name>
</gene>
<dbReference type="AlphaFoldDB" id="A0A101QRZ5"/>
<evidence type="ECO:0000313" key="2">
    <source>
        <dbReference type="EMBL" id="KUN35040.1"/>
    </source>
</evidence>
<dbReference type="EMBL" id="LMWS01000034">
    <property type="protein sequence ID" value="KUN35040.1"/>
    <property type="molecule type" value="Genomic_DNA"/>
</dbReference>